<feature type="region of interest" description="Disordered" evidence="1">
    <location>
        <begin position="60"/>
        <end position="84"/>
    </location>
</feature>
<dbReference type="EMBL" id="JANPWB010000003">
    <property type="protein sequence ID" value="KAJ1202815.1"/>
    <property type="molecule type" value="Genomic_DNA"/>
</dbReference>
<sequence length="283" mass="30689">MASPSGGGARSLFQVGRALLRSVRLRRERAMSAILHVGISKAALALRCFSSQVELQPPLRLPAYPSSAQSSQEDQERPGPSYLGGSGLGSKSVVSLATEHVHRSSTQTASSGGSSVAAAGDGPPPEPVQPPPSCVEIEQQQLTAFAIPPEVCNVILAARRPSTKTVYACHWNTFVAWVSELQALSLKPPYLSVHPDKVVLRTSASFLPKVVTPFHEGQSITLPTFYAPPHPSYEEERLHRLDPKRALAFYLNRTKDFRVDDQLFVGYVGAKKGKAVQKRTISR</sequence>
<protein>
    <submittedName>
        <fullName evidence="2">Uncharacterized protein</fullName>
    </submittedName>
</protein>
<reference evidence="2" key="1">
    <citation type="journal article" date="2022" name="bioRxiv">
        <title>Sequencing and chromosome-scale assembly of the giantPleurodeles waltlgenome.</title>
        <authorList>
            <person name="Brown T."/>
            <person name="Elewa A."/>
            <person name="Iarovenko S."/>
            <person name="Subramanian E."/>
            <person name="Araus A.J."/>
            <person name="Petzold A."/>
            <person name="Susuki M."/>
            <person name="Suzuki K.-i.T."/>
            <person name="Hayashi T."/>
            <person name="Toyoda A."/>
            <person name="Oliveira C."/>
            <person name="Osipova E."/>
            <person name="Leigh N.D."/>
            <person name="Simon A."/>
            <person name="Yun M.H."/>
        </authorList>
    </citation>
    <scope>NUCLEOTIDE SEQUENCE</scope>
    <source>
        <strain evidence="2">20211129_DDA</strain>
        <tissue evidence="2">Liver</tissue>
    </source>
</reference>
<evidence type="ECO:0000313" key="2">
    <source>
        <dbReference type="EMBL" id="KAJ1202815.1"/>
    </source>
</evidence>
<proteinExistence type="predicted"/>
<comment type="caution">
    <text evidence="2">The sequence shown here is derived from an EMBL/GenBank/DDBJ whole genome shotgun (WGS) entry which is preliminary data.</text>
</comment>
<feature type="region of interest" description="Disordered" evidence="1">
    <location>
        <begin position="96"/>
        <end position="133"/>
    </location>
</feature>
<feature type="compositionally biased region" description="Low complexity" evidence="1">
    <location>
        <begin position="109"/>
        <end position="121"/>
    </location>
</feature>
<organism evidence="2 3">
    <name type="scientific">Pleurodeles waltl</name>
    <name type="common">Iberian ribbed newt</name>
    <dbReference type="NCBI Taxonomy" id="8319"/>
    <lineage>
        <taxon>Eukaryota</taxon>
        <taxon>Metazoa</taxon>
        <taxon>Chordata</taxon>
        <taxon>Craniata</taxon>
        <taxon>Vertebrata</taxon>
        <taxon>Euteleostomi</taxon>
        <taxon>Amphibia</taxon>
        <taxon>Batrachia</taxon>
        <taxon>Caudata</taxon>
        <taxon>Salamandroidea</taxon>
        <taxon>Salamandridae</taxon>
        <taxon>Pleurodelinae</taxon>
        <taxon>Pleurodeles</taxon>
    </lineage>
</organism>
<evidence type="ECO:0000313" key="3">
    <source>
        <dbReference type="Proteomes" id="UP001066276"/>
    </source>
</evidence>
<dbReference type="PANTHER" id="PTHR33066">
    <property type="entry name" value="INTEGRASE_SAM-LIKE_N DOMAIN-CONTAINING PROTEIN"/>
    <property type="match status" value="1"/>
</dbReference>
<feature type="compositionally biased region" description="Pro residues" evidence="1">
    <location>
        <begin position="122"/>
        <end position="133"/>
    </location>
</feature>
<name>A0AAV7VS22_PLEWA</name>
<keyword evidence="3" id="KW-1185">Reference proteome</keyword>
<dbReference type="PANTHER" id="PTHR33066:SF2">
    <property type="entry name" value="FILAGGRIN-2-LIKE"/>
    <property type="match status" value="1"/>
</dbReference>
<accession>A0AAV7VS22</accession>
<dbReference type="AlphaFoldDB" id="A0AAV7VS22"/>
<dbReference type="Proteomes" id="UP001066276">
    <property type="component" value="Chromosome 2_1"/>
</dbReference>
<evidence type="ECO:0000256" key="1">
    <source>
        <dbReference type="SAM" id="MobiDB-lite"/>
    </source>
</evidence>
<gene>
    <name evidence="2" type="ORF">NDU88_006610</name>
</gene>